<accession>X1DRM3</accession>
<sequence length="107" mass="11831">MAGTLRLTSDNAEEAKLNSNMNILGTTGVVYGTDLSGEFTSPYTWQKIEEYDLLNKLKPGSNILNILVRNYGGTGVNPTGLIYRLDYEYQLKYEETAWGDGPGFPDA</sequence>
<dbReference type="Gene3D" id="2.60.120.260">
    <property type="entry name" value="Galactose-binding domain-like"/>
    <property type="match status" value="1"/>
</dbReference>
<feature type="non-terminal residue" evidence="1">
    <location>
        <position position="107"/>
    </location>
</feature>
<reference evidence="1" key="1">
    <citation type="journal article" date="2014" name="Front. Microbiol.">
        <title>High frequency of phylogenetically diverse reductive dehalogenase-homologous genes in deep subseafloor sedimentary metagenomes.</title>
        <authorList>
            <person name="Kawai M."/>
            <person name="Futagami T."/>
            <person name="Toyoda A."/>
            <person name="Takaki Y."/>
            <person name="Nishi S."/>
            <person name="Hori S."/>
            <person name="Arai W."/>
            <person name="Tsubouchi T."/>
            <person name="Morono Y."/>
            <person name="Uchiyama I."/>
            <person name="Ito T."/>
            <person name="Fujiyama A."/>
            <person name="Inagaki F."/>
            <person name="Takami H."/>
        </authorList>
    </citation>
    <scope>NUCLEOTIDE SEQUENCE</scope>
    <source>
        <strain evidence="1">Expedition CK06-06</strain>
    </source>
</reference>
<comment type="caution">
    <text evidence="1">The sequence shown here is derived from an EMBL/GenBank/DDBJ whole genome shotgun (WGS) entry which is preliminary data.</text>
</comment>
<protein>
    <submittedName>
        <fullName evidence="1">Uncharacterized protein</fullName>
    </submittedName>
</protein>
<organism evidence="1">
    <name type="scientific">marine sediment metagenome</name>
    <dbReference type="NCBI Taxonomy" id="412755"/>
    <lineage>
        <taxon>unclassified sequences</taxon>
        <taxon>metagenomes</taxon>
        <taxon>ecological metagenomes</taxon>
    </lineage>
</organism>
<dbReference type="AlphaFoldDB" id="X1DRM3"/>
<gene>
    <name evidence="1" type="ORF">S03H2_04871</name>
</gene>
<dbReference type="EMBL" id="BARU01001977">
    <property type="protein sequence ID" value="GAH22827.1"/>
    <property type="molecule type" value="Genomic_DNA"/>
</dbReference>
<evidence type="ECO:0000313" key="1">
    <source>
        <dbReference type="EMBL" id="GAH22827.1"/>
    </source>
</evidence>
<name>X1DRM3_9ZZZZ</name>
<proteinExistence type="predicted"/>